<proteinExistence type="predicted"/>
<name>A0ABR3JXP5_9AGAR</name>
<feature type="region of interest" description="Disordered" evidence="1">
    <location>
        <begin position="250"/>
        <end position="276"/>
    </location>
</feature>
<evidence type="ECO:0000313" key="3">
    <source>
        <dbReference type="Proteomes" id="UP001556367"/>
    </source>
</evidence>
<protein>
    <submittedName>
        <fullName evidence="2">Uncharacterized protein</fullName>
    </submittedName>
</protein>
<accession>A0ABR3JXP5</accession>
<dbReference type="Proteomes" id="UP001556367">
    <property type="component" value="Unassembled WGS sequence"/>
</dbReference>
<gene>
    <name evidence="2" type="ORF">HGRIS_011932</name>
</gene>
<organism evidence="2 3">
    <name type="scientific">Hohenbuehelia grisea</name>
    <dbReference type="NCBI Taxonomy" id="104357"/>
    <lineage>
        <taxon>Eukaryota</taxon>
        <taxon>Fungi</taxon>
        <taxon>Dikarya</taxon>
        <taxon>Basidiomycota</taxon>
        <taxon>Agaricomycotina</taxon>
        <taxon>Agaricomycetes</taxon>
        <taxon>Agaricomycetidae</taxon>
        <taxon>Agaricales</taxon>
        <taxon>Pleurotineae</taxon>
        <taxon>Pleurotaceae</taxon>
        <taxon>Hohenbuehelia</taxon>
    </lineage>
</organism>
<reference evidence="3" key="1">
    <citation type="submission" date="2024-06" db="EMBL/GenBank/DDBJ databases">
        <title>Multi-omics analyses provide insights into the biosynthesis of the anticancer antibiotic pleurotin in Hohenbuehelia grisea.</title>
        <authorList>
            <person name="Weaver J.A."/>
            <person name="Alberti F."/>
        </authorList>
    </citation>
    <scope>NUCLEOTIDE SEQUENCE [LARGE SCALE GENOMIC DNA]</scope>
    <source>
        <strain evidence="3">T-177</strain>
    </source>
</reference>
<evidence type="ECO:0000256" key="1">
    <source>
        <dbReference type="SAM" id="MobiDB-lite"/>
    </source>
</evidence>
<comment type="caution">
    <text evidence="2">The sequence shown here is derived from an EMBL/GenBank/DDBJ whole genome shotgun (WGS) entry which is preliminary data.</text>
</comment>
<keyword evidence="3" id="KW-1185">Reference proteome</keyword>
<sequence length="294" mass="31469">MLPTNKQHVVGGLVRLDQDVGARDQPPVPVADGRDDAVLFAQSFADFKLIVTALDTATGDQLASEIIPSPTFVNSLPSAVAWTDGATLKSFLLDPKLKAKPVAVKGAAFDSIVDLGLREYARFLAVKDDGAARLFKLDTESGGLKAVHEFCSVDASAGAPVLSGGLDKYGNTYVSRIRWSSTLKQAVVDLYSGHLAQGLSTSFTFPFDTLKHGIFSQPSTTLTTLSHHAHPTHPTHTHTHAYTRTFLALPPLHPPHQRPIPNRPPSTAPSPPPSPLARLALTTSSGAIQLWQHD</sequence>
<dbReference type="EMBL" id="JASNQZ010000002">
    <property type="protein sequence ID" value="KAL0960306.1"/>
    <property type="molecule type" value="Genomic_DNA"/>
</dbReference>
<evidence type="ECO:0000313" key="2">
    <source>
        <dbReference type="EMBL" id="KAL0960306.1"/>
    </source>
</evidence>
<feature type="compositionally biased region" description="Pro residues" evidence="1">
    <location>
        <begin position="251"/>
        <end position="275"/>
    </location>
</feature>